<gene>
    <name evidence="6" type="ORF">TTHERM_00141060</name>
</gene>
<dbReference type="Proteomes" id="UP000009168">
    <property type="component" value="Unassembled WGS sequence"/>
</dbReference>
<dbReference type="InterPro" id="IPR029058">
    <property type="entry name" value="AB_hydrolase_fold"/>
</dbReference>
<dbReference type="Pfam" id="PF03403">
    <property type="entry name" value="PAF-AH_p_II"/>
    <property type="match status" value="1"/>
</dbReference>
<keyword evidence="5" id="KW-1133">Transmembrane helix</keyword>
<accession>I7M0R5</accession>
<dbReference type="Gene3D" id="3.40.50.1820">
    <property type="entry name" value="alpha/beta hydrolase"/>
    <property type="match status" value="1"/>
</dbReference>
<dbReference type="AlphaFoldDB" id="I7M0R5"/>
<dbReference type="OrthoDB" id="286467at2759"/>
<keyword evidence="3" id="KW-0442">Lipid degradation</keyword>
<dbReference type="PANTHER" id="PTHR10272:SF0">
    <property type="entry name" value="PLATELET-ACTIVATING FACTOR ACETYLHYDROLASE"/>
    <property type="match status" value="1"/>
</dbReference>
<evidence type="ECO:0000256" key="5">
    <source>
        <dbReference type="SAM" id="Phobius"/>
    </source>
</evidence>
<dbReference type="RefSeq" id="XP_001011043.1">
    <property type="nucleotide sequence ID" value="XM_001011043.1"/>
</dbReference>
<dbReference type="eggNOG" id="KOG3847">
    <property type="taxonomic scope" value="Eukaryota"/>
</dbReference>
<evidence type="ECO:0000256" key="2">
    <source>
        <dbReference type="ARBA" id="ARBA00022801"/>
    </source>
</evidence>
<keyword evidence="5" id="KW-0472">Membrane</keyword>
<dbReference type="InParanoid" id="I7M0R5"/>
<dbReference type="GO" id="GO:0003847">
    <property type="term" value="F:1-alkyl-2-acetylglycerophosphocholine esterase activity"/>
    <property type="evidence" value="ECO:0007669"/>
    <property type="project" value="UniProtKB-EC"/>
</dbReference>
<evidence type="ECO:0000256" key="4">
    <source>
        <dbReference type="ARBA" id="ARBA00023098"/>
    </source>
</evidence>
<keyword evidence="2" id="KW-0378">Hydrolase</keyword>
<dbReference type="STRING" id="312017.I7M0R5"/>
<reference evidence="7" key="1">
    <citation type="journal article" date="2006" name="PLoS Biol.">
        <title>Macronuclear genome sequence of the ciliate Tetrahymena thermophila, a model eukaryote.</title>
        <authorList>
            <person name="Eisen J.A."/>
            <person name="Coyne R.S."/>
            <person name="Wu M."/>
            <person name="Wu D."/>
            <person name="Thiagarajan M."/>
            <person name="Wortman J.R."/>
            <person name="Badger J.H."/>
            <person name="Ren Q."/>
            <person name="Amedeo P."/>
            <person name="Jones K.M."/>
            <person name="Tallon L.J."/>
            <person name="Delcher A.L."/>
            <person name="Salzberg S.L."/>
            <person name="Silva J.C."/>
            <person name="Haas B.J."/>
            <person name="Majoros W.H."/>
            <person name="Farzad M."/>
            <person name="Carlton J.M."/>
            <person name="Smith R.K. Jr."/>
            <person name="Garg J."/>
            <person name="Pearlman R.E."/>
            <person name="Karrer K.M."/>
            <person name="Sun L."/>
            <person name="Manning G."/>
            <person name="Elde N.C."/>
            <person name="Turkewitz A.P."/>
            <person name="Asai D.J."/>
            <person name="Wilkes D.E."/>
            <person name="Wang Y."/>
            <person name="Cai H."/>
            <person name="Collins K."/>
            <person name="Stewart B.A."/>
            <person name="Lee S.R."/>
            <person name="Wilamowska K."/>
            <person name="Weinberg Z."/>
            <person name="Ruzzo W.L."/>
            <person name="Wloga D."/>
            <person name="Gaertig J."/>
            <person name="Frankel J."/>
            <person name="Tsao C.-C."/>
            <person name="Gorovsky M.A."/>
            <person name="Keeling P.J."/>
            <person name="Waller R.F."/>
            <person name="Patron N.J."/>
            <person name="Cherry J.M."/>
            <person name="Stover N.A."/>
            <person name="Krieger C.J."/>
            <person name="del Toro C."/>
            <person name="Ryder H.F."/>
            <person name="Williamson S.C."/>
            <person name="Barbeau R.A."/>
            <person name="Hamilton E.P."/>
            <person name="Orias E."/>
        </authorList>
    </citation>
    <scope>NUCLEOTIDE SEQUENCE [LARGE SCALE GENOMIC DNA]</scope>
    <source>
        <strain evidence="7">SB210</strain>
    </source>
</reference>
<dbReference type="PANTHER" id="PTHR10272">
    <property type="entry name" value="PLATELET-ACTIVATING FACTOR ACETYLHYDROLASE"/>
    <property type="match status" value="1"/>
</dbReference>
<dbReference type="GO" id="GO:0016042">
    <property type="term" value="P:lipid catabolic process"/>
    <property type="evidence" value="ECO:0007669"/>
    <property type="project" value="UniProtKB-KW"/>
</dbReference>
<evidence type="ECO:0000313" key="6">
    <source>
        <dbReference type="EMBL" id="EAR90798.1"/>
    </source>
</evidence>
<proteinExistence type="predicted"/>
<dbReference type="GeneID" id="7827472"/>
<keyword evidence="5" id="KW-0812">Transmembrane</keyword>
<dbReference type="EMBL" id="GG662793">
    <property type="protein sequence ID" value="EAR90798.1"/>
    <property type="molecule type" value="Genomic_DNA"/>
</dbReference>
<sequence>MEKLKVQKQFRRKVYPFEFLISMFLVVNTLRDLYLVQKLGNEQVESSLMDSNNIRTLIIWFILFGLKIKQEGTQISLVFSLLASANLALLKVYQYQSKILVFTEVLFLILHMLIVIKLPVYQIPDPQGQNKVGIKQMRIQDEFKTEVSVYYPCLDKNQKHRYTKWSHGKEYWRSMYESMKFGNVIIPKFFFSFFMNYVDKILINCFPNAEIIKQDSYRVIIFSHGLAAHRQSYTCFLNDLASKGYIIFSLEHYEQICPFEIMQAIKTGDDTQAKKIRGSQLNHRQMQVENLLKVVSNKDMMAKLFEQEVNLDTNNIVLMGHSFGGVTAVQAGMENKKFKAIIGLDPWLYPQKDSVLTKKYNNPILIINTETFAEKNSYYRLNEKCQEIYDSSGDKKDNKLIGKYIGTDHITQGDICFIIPTESKLLNMVRNNNNLLEVTQGQRFLISEFLEKMVFSSPSNQKQAKQEILESHNKFTLQYFNKEGNYKIQFE</sequence>
<dbReference type="OMA" id="INSHEKM"/>
<dbReference type="SUPFAM" id="SSF53474">
    <property type="entry name" value="alpha/beta-Hydrolases"/>
    <property type="match status" value="1"/>
</dbReference>
<dbReference type="ESTHER" id="tetts-q230q3">
    <property type="family name" value="PAF-Acetylhydrolase"/>
</dbReference>
<evidence type="ECO:0000313" key="7">
    <source>
        <dbReference type="Proteomes" id="UP000009168"/>
    </source>
</evidence>
<name>I7M0R5_TETTS</name>
<feature type="transmembrane region" description="Helical" evidence="5">
    <location>
        <begin position="99"/>
        <end position="121"/>
    </location>
</feature>
<evidence type="ECO:0000256" key="3">
    <source>
        <dbReference type="ARBA" id="ARBA00022963"/>
    </source>
</evidence>
<keyword evidence="7" id="KW-1185">Reference proteome</keyword>
<dbReference type="HOGENOM" id="CLU_534749_0_0_1"/>
<protein>
    <recommendedName>
        <fullName evidence="1">1-alkyl-2-acetylglycerophosphocholine esterase</fullName>
        <ecNumber evidence="1">3.1.1.47</ecNumber>
    </recommendedName>
</protein>
<dbReference type="EC" id="3.1.1.47" evidence="1"/>
<organism evidence="6 7">
    <name type="scientific">Tetrahymena thermophila (strain SB210)</name>
    <dbReference type="NCBI Taxonomy" id="312017"/>
    <lineage>
        <taxon>Eukaryota</taxon>
        <taxon>Sar</taxon>
        <taxon>Alveolata</taxon>
        <taxon>Ciliophora</taxon>
        <taxon>Intramacronucleata</taxon>
        <taxon>Oligohymenophorea</taxon>
        <taxon>Hymenostomatida</taxon>
        <taxon>Tetrahymenina</taxon>
        <taxon>Tetrahymenidae</taxon>
        <taxon>Tetrahymena</taxon>
    </lineage>
</organism>
<keyword evidence="4" id="KW-0443">Lipid metabolism</keyword>
<evidence type="ECO:0000256" key="1">
    <source>
        <dbReference type="ARBA" id="ARBA00013201"/>
    </source>
</evidence>
<dbReference type="KEGG" id="tet:TTHERM_00141060"/>